<keyword evidence="9" id="KW-1003">Cell membrane</keyword>
<protein>
    <recommendedName>
        <fullName evidence="3 9">3-deoxy-D-manno-octulosonic acid transferase</fullName>
        <shortName evidence="9">Kdo transferase</shortName>
        <ecNumber evidence="2 9">2.4.99.12</ecNumber>
    </recommendedName>
    <alternativeName>
        <fullName evidence="5 9">Lipid IV(A) 3-deoxy-D-manno-octulosonic acid transferase</fullName>
    </alternativeName>
</protein>
<dbReference type="GO" id="GO:0009244">
    <property type="term" value="P:lipopolysaccharide core region biosynthetic process"/>
    <property type="evidence" value="ECO:0007669"/>
    <property type="project" value="UniProtKB-UniRule"/>
</dbReference>
<evidence type="ECO:0000256" key="6">
    <source>
        <dbReference type="ARBA" id="ARBA00049183"/>
    </source>
</evidence>
<accession>A0A1G5PRF6</accession>
<evidence type="ECO:0000256" key="8">
    <source>
        <dbReference type="PIRSR" id="PIRSR639901-2"/>
    </source>
</evidence>
<dbReference type="STRING" id="415747.SAMN03097708_00625"/>
<comment type="subcellular location">
    <subcellularLocation>
        <location evidence="9">Cell membrane</location>
    </subcellularLocation>
</comment>
<dbReference type="PANTHER" id="PTHR42755:SF1">
    <property type="entry name" value="3-DEOXY-D-MANNO-OCTULOSONIC ACID TRANSFERASE, MITOCHONDRIAL-RELATED"/>
    <property type="match status" value="1"/>
</dbReference>
<evidence type="ECO:0000313" key="12">
    <source>
        <dbReference type="Proteomes" id="UP000199648"/>
    </source>
</evidence>
<dbReference type="EMBL" id="FMWD01000002">
    <property type="protein sequence ID" value="SCZ51926.1"/>
    <property type="molecule type" value="Genomic_DNA"/>
</dbReference>
<evidence type="ECO:0000256" key="5">
    <source>
        <dbReference type="ARBA" id="ARBA00031445"/>
    </source>
</evidence>
<proteinExistence type="inferred from homology"/>
<dbReference type="OrthoDB" id="9789797at2"/>
<dbReference type="Gene3D" id="3.40.50.11720">
    <property type="entry name" value="3-Deoxy-D-manno-octulosonic-acid transferase, N-terminal domain"/>
    <property type="match status" value="1"/>
</dbReference>
<comment type="similarity">
    <text evidence="9">Belongs to the glycosyltransferase group 1 family.</text>
</comment>
<dbReference type="SUPFAM" id="SSF53756">
    <property type="entry name" value="UDP-Glycosyltransferase/glycogen phosphorylase"/>
    <property type="match status" value="1"/>
</dbReference>
<dbReference type="InterPro" id="IPR007507">
    <property type="entry name" value="Glycos_transf_N"/>
</dbReference>
<comment type="catalytic activity">
    <reaction evidence="6 9">
        <text>lipid IVA (E. coli) + CMP-3-deoxy-beta-D-manno-octulosonate = alpha-Kdo-(2-&gt;6)-lipid IVA (E. coli) + CMP + H(+)</text>
        <dbReference type="Rhea" id="RHEA:28066"/>
        <dbReference type="ChEBI" id="CHEBI:15378"/>
        <dbReference type="ChEBI" id="CHEBI:58603"/>
        <dbReference type="ChEBI" id="CHEBI:60364"/>
        <dbReference type="ChEBI" id="CHEBI:60377"/>
        <dbReference type="ChEBI" id="CHEBI:85987"/>
        <dbReference type="EC" id="2.4.99.12"/>
    </reaction>
</comment>
<keyword evidence="9" id="KW-0448">Lipopolysaccharide biosynthesis</keyword>
<feature type="site" description="Transition state stabilizer" evidence="8">
    <location>
        <position position="211"/>
    </location>
</feature>
<evidence type="ECO:0000256" key="2">
    <source>
        <dbReference type="ARBA" id="ARBA00012621"/>
    </source>
</evidence>
<evidence type="ECO:0000256" key="4">
    <source>
        <dbReference type="ARBA" id="ARBA00022679"/>
    </source>
</evidence>
<evidence type="ECO:0000256" key="9">
    <source>
        <dbReference type="RuleBase" id="RU365103"/>
    </source>
</evidence>
<feature type="site" description="Transition state stabilizer" evidence="8">
    <location>
        <position position="133"/>
    </location>
</feature>
<dbReference type="UniPathway" id="UPA00958"/>
<evidence type="ECO:0000256" key="3">
    <source>
        <dbReference type="ARBA" id="ARBA00019077"/>
    </source>
</evidence>
<comment type="pathway">
    <text evidence="1 9">Bacterial outer membrane biogenesis; LPS core biosynthesis.</text>
</comment>
<feature type="active site" description="Proton acceptor" evidence="7">
    <location>
        <position position="63"/>
    </location>
</feature>
<dbReference type="GO" id="GO:0009245">
    <property type="term" value="P:lipid A biosynthetic process"/>
    <property type="evidence" value="ECO:0007669"/>
    <property type="project" value="TreeGrafter"/>
</dbReference>
<dbReference type="Proteomes" id="UP000199648">
    <property type="component" value="Unassembled WGS sequence"/>
</dbReference>
<keyword evidence="12" id="KW-1185">Reference proteome</keyword>
<dbReference type="AlphaFoldDB" id="A0A1G5PRF6"/>
<keyword evidence="9" id="KW-0472">Membrane</keyword>
<evidence type="ECO:0000256" key="1">
    <source>
        <dbReference type="ARBA" id="ARBA00004713"/>
    </source>
</evidence>
<dbReference type="InterPro" id="IPR038107">
    <property type="entry name" value="Glycos_transf_N_sf"/>
</dbReference>
<organism evidence="11 12">
    <name type="scientific">Thiohalomonas denitrificans</name>
    <dbReference type="NCBI Taxonomy" id="415747"/>
    <lineage>
        <taxon>Bacteria</taxon>
        <taxon>Pseudomonadati</taxon>
        <taxon>Pseudomonadota</taxon>
        <taxon>Gammaproteobacteria</taxon>
        <taxon>Thiohalomonadales</taxon>
        <taxon>Thiohalomonadaceae</taxon>
        <taxon>Thiohalomonas</taxon>
    </lineage>
</organism>
<dbReference type="RefSeq" id="WP_092992530.1">
    <property type="nucleotide sequence ID" value="NZ_FMWD01000002.1"/>
</dbReference>
<reference evidence="11 12" key="1">
    <citation type="submission" date="2016-10" db="EMBL/GenBank/DDBJ databases">
        <authorList>
            <person name="de Groot N.N."/>
        </authorList>
    </citation>
    <scope>NUCLEOTIDE SEQUENCE [LARGE SCALE GENOMIC DNA]</scope>
    <source>
        <strain evidence="11 12">HLD2</strain>
    </source>
</reference>
<keyword evidence="4 9" id="KW-0808">Transferase</keyword>
<dbReference type="EC" id="2.4.99.12" evidence="2 9"/>
<dbReference type="GO" id="GO:0043842">
    <property type="term" value="F:Kdo transferase activity"/>
    <property type="evidence" value="ECO:0007669"/>
    <property type="project" value="UniProtKB-EC"/>
</dbReference>
<dbReference type="GO" id="GO:0005886">
    <property type="term" value="C:plasma membrane"/>
    <property type="evidence" value="ECO:0007669"/>
    <property type="project" value="UniProtKB-SubCell"/>
</dbReference>
<dbReference type="PANTHER" id="PTHR42755">
    <property type="entry name" value="3-DEOXY-MANNO-OCTULOSONATE CYTIDYLYLTRANSFERASE"/>
    <property type="match status" value="1"/>
</dbReference>
<name>A0A1G5PRF6_9GAMM</name>
<gene>
    <name evidence="11" type="ORF">SAMN03097708_00625</name>
</gene>
<evidence type="ECO:0000256" key="7">
    <source>
        <dbReference type="PIRSR" id="PIRSR639901-1"/>
    </source>
</evidence>
<dbReference type="Pfam" id="PF04413">
    <property type="entry name" value="Glycos_transf_N"/>
    <property type="match status" value="1"/>
</dbReference>
<evidence type="ECO:0000313" key="11">
    <source>
        <dbReference type="EMBL" id="SCZ51926.1"/>
    </source>
</evidence>
<dbReference type="InterPro" id="IPR039901">
    <property type="entry name" value="Kdotransferase"/>
</dbReference>
<feature type="domain" description="3-deoxy-D-manno-octulosonic-acid transferase N-terminal" evidence="10">
    <location>
        <begin position="40"/>
        <end position="213"/>
    </location>
</feature>
<dbReference type="Gene3D" id="3.40.50.2000">
    <property type="entry name" value="Glycogen Phosphorylase B"/>
    <property type="match status" value="1"/>
</dbReference>
<sequence length="422" mass="47055">MNAERRDWLRYRVLITALMPLLGAYTAWQALQNRDGRYRRERFGRYRPGKPADLWLHAASVGEVHAAAPLVKHLSLRYPDQQLLVTTVTPSGARAVRDRLPASVRHAYLPLDRPRAVSAFLRRFRPRCGLIMETELWPCLFKACSDAGTPLAIVNGRLSPRTLGAAAWVRRLYARSLARTACVLARSDSDRLNYIRLGARRETTRSVGNIKFAVLEPDRPVAPIELGRPYAVAASTRDGEEKMVVRAWRAAGRDDHLLVIVPRHPKRLSAILRDLKGLRLAVRSRDEAVSGETEIYIADTFGELGHFIAGAVLVFMGGSLVPKGGQNLLEPAALGKAVIVGPHMENFQSETALLKEQAAICQIASEGELAGAFRRFLQEPAIRESMGEAARRTVQERCDIAERYLDELETCLPEVFRRQATA</sequence>
<evidence type="ECO:0000259" key="10">
    <source>
        <dbReference type="Pfam" id="PF04413"/>
    </source>
</evidence>
<comment type="function">
    <text evidence="9">Involved in lipopolysaccharide (LPS) biosynthesis. Catalyzes the transfer of 3-deoxy-D-manno-octulosonate (Kdo) residue(s) from CMP-Kdo to lipid IV(A), the tetraacyldisaccharide-1,4'-bisphosphate precursor of lipid A.</text>
</comment>